<dbReference type="PANTHER" id="PTHR21539:SF0">
    <property type="entry name" value="SAGA-ASSOCIATED FACTOR 29"/>
    <property type="match status" value="1"/>
</dbReference>
<dbReference type="PANTHER" id="PTHR21539">
    <property type="entry name" value="SAGA-ASSOCIATED FACTOR 29"/>
    <property type="match status" value="1"/>
</dbReference>
<proteinExistence type="predicted"/>
<feature type="compositionally biased region" description="Pro residues" evidence="1">
    <location>
        <begin position="152"/>
        <end position="162"/>
    </location>
</feature>
<dbReference type="CDD" id="cd20393">
    <property type="entry name" value="Tudor_SGF29_rpt1"/>
    <property type="match status" value="1"/>
</dbReference>
<dbReference type="GO" id="GO:0000124">
    <property type="term" value="C:SAGA complex"/>
    <property type="evidence" value="ECO:0007669"/>
    <property type="project" value="InterPro"/>
</dbReference>
<organism evidence="3 4">
    <name type="scientific">Sporidiobolus salmonicolor</name>
    <name type="common">Yeast-like fungus</name>
    <name type="synonym">Sporobolomyces salmonicolor</name>
    <dbReference type="NCBI Taxonomy" id="5005"/>
    <lineage>
        <taxon>Eukaryota</taxon>
        <taxon>Fungi</taxon>
        <taxon>Dikarya</taxon>
        <taxon>Basidiomycota</taxon>
        <taxon>Pucciniomycotina</taxon>
        <taxon>Microbotryomycetes</taxon>
        <taxon>Sporidiobolales</taxon>
        <taxon>Sporidiobolaceae</taxon>
        <taxon>Sporobolomyces</taxon>
    </lineage>
</organism>
<feature type="region of interest" description="Disordered" evidence="1">
    <location>
        <begin position="96"/>
        <end position="203"/>
    </location>
</feature>
<feature type="domain" description="SGF29 C-terminal" evidence="2">
    <location>
        <begin position="197"/>
        <end position="349"/>
    </location>
</feature>
<protein>
    <submittedName>
        <fullName evidence="3">SPOSA6832_03099-mRNA-1:cds</fullName>
    </submittedName>
</protein>
<evidence type="ECO:0000313" key="3">
    <source>
        <dbReference type="EMBL" id="CEQ41372.1"/>
    </source>
</evidence>
<dbReference type="Proteomes" id="UP000243876">
    <property type="component" value="Unassembled WGS sequence"/>
</dbReference>
<dbReference type="EMBL" id="CENE01000013">
    <property type="protein sequence ID" value="CEQ41372.1"/>
    <property type="molecule type" value="Genomic_DNA"/>
</dbReference>
<reference evidence="4" key="1">
    <citation type="submission" date="2015-02" db="EMBL/GenBank/DDBJ databases">
        <authorList>
            <person name="Gon?alves P."/>
        </authorList>
    </citation>
    <scope>NUCLEOTIDE SEQUENCE [LARGE SCALE GENOMIC DNA]</scope>
</reference>
<dbReference type="InterPro" id="IPR047288">
    <property type="entry name" value="Tudor_SGF29_rpt1"/>
</dbReference>
<sequence length="349" mass="37408">MRVNADPTQLTAQLRAQLRDYISHTGAINSTLKDINEIQTELDQKPITLVKGRLDKTYDVLGEQATEEIRRLDMAIETLDALMALQSAAAADVVGAANKRSGQNPKKRKADGSSAAGSPAPSAAPSPLPTYSSRAGSPATTAAPFARSSSAKPPPPILPSQPIPIAAQPTPIAPALPLASQQPKKPTAKGRKEALQSQLPLKPGRSIVVRQSKKNVPGDNTAGDWILGRIITCIQGDKNRYAVEDVDYDPANPTPEGGKWNTTLKSIIPLPDKTDEKTYPEHAYPPGTPVLALYPETTSFYRAFVEAGPVAIMTGSGKNKLRERVYKLKFDDDGDVVRDVPVELVVESP</sequence>
<dbReference type="Pfam" id="PF07039">
    <property type="entry name" value="SGF29_Tudor"/>
    <property type="match status" value="1"/>
</dbReference>
<name>A0A0D6EMX3_SPOSA</name>
<feature type="non-terminal residue" evidence="3">
    <location>
        <position position="1"/>
    </location>
</feature>
<accession>A0A0D6EMX3</accession>
<dbReference type="Gene3D" id="2.30.30.140">
    <property type="match status" value="2"/>
</dbReference>
<keyword evidence="4" id="KW-1185">Reference proteome</keyword>
<dbReference type="InterPro" id="IPR010750">
    <property type="entry name" value="SGF29_tudor-like_dom"/>
</dbReference>
<feature type="compositionally biased region" description="Low complexity" evidence="1">
    <location>
        <begin position="112"/>
        <end position="121"/>
    </location>
</feature>
<dbReference type="InterPro" id="IPR037802">
    <property type="entry name" value="SGF29"/>
</dbReference>
<feature type="compositionally biased region" description="Low complexity" evidence="1">
    <location>
        <begin position="163"/>
        <end position="180"/>
    </location>
</feature>
<dbReference type="PROSITE" id="PS51518">
    <property type="entry name" value="SGF29_C"/>
    <property type="match status" value="1"/>
</dbReference>
<evidence type="ECO:0000259" key="2">
    <source>
        <dbReference type="PROSITE" id="PS51518"/>
    </source>
</evidence>
<evidence type="ECO:0000313" key="4">
    <source>
        <dbReference type="Proteomes" id="UP000243876"/>
    </source>
</evidence>
<dbReference type="OrthoDB" id="10265994at2759"/>
<feature type="compositionally biased region" description="Polar residues" evidence="1">
    <location>
        <begin position="130"/>
        <end position="140"/>
    </location>
</feature>
<dbReference type="AlphaFoldDB" id="A0A0D6EMX3"/>
<gene>
    <name evidence="3" type="primary">SPOSA6832_03099</name>
</gene>
<evidence type="ECO:0000256" key="1">
    <source>
        <dbReference type="SAM" id="MobiDB-lite"/>
    </source>
</evidence>